<keyword evidence="4" id="KW-0238">DNA-binding</keyword>
<dbReference type="STRING" id="1122156.SAMN02745117_01044"/>
<feature type="domain" description="KfrA N-terminal DNA-binding" evidence="3">
    <location>
        <begin position="10"/>
        <end position="116"/>
    </location>
</feature>
<name>A0A1M4XF02_9BURK</name>
<dbReference type="Pfam" id="PF11740">
    <property type="entry name" value="KfrA_N"/>
    <property type="match status" value="1"/>
</dbReference>
<keyword evidence="5" id="KW-1185">Reference proteome</keyword>
<dbReference type="Proteomes" id="UP000184327">
    <property type="component" value="Unassembled WGS sequence"/>
</dbReference>
<gene>
    <name evidence="4" type="ORF">SAMN02745117_01044</name>
</gene>
<evidence type="ECO:0000259" key="3">
    <source>
        <dbReference type="Pfam" id="PF11740"/>
    </source>
</evidence>
<evidence type="ECO:0000256" key="2">
    <source>
        <dbReference type="SAM" id="MobiDB-lite"/>
    </source>
</evidence>
<organism evidence="4 5">
    <name type="scientific">Lampropedia hyalina DSM 16112</name>
    <dbReference type="NCBI Taxonomy" id="1122156"/>
    <lineage>
        <taxon>Bacteria</taxon>
        <taxon>Pseudomonadati</taxon>
        <taxon>Pseudomonadota</taxon>
        <taxon>Betaproteobacteria</taxon>
        <taxon>Burkholderiales</taxon>
        <taxon>Comamonadaceae</taxon>
        <taxon>Lampropedia</taxon>
    </lineage>
</organism>
<dbReference type="GO" id="GO:0003677">
    <property type="term" value="F:DNA binding"/>
    <property type="evidence" value="ECO:0007669"/>
    <property type="project" value="UniProtKB-KW"/>
</dbReference>
<proteinExistence type="predicted"/>
<keyword evidence="1" id="KW-0175">Coiled coil</keyword>
<evidence type="ECO:0000313" key="4">
    <source>
        <dbReference type="EMBL" id="SHE92089.1"/>
    </source>
</evidence>
<accession>A0A1M4XF02</accession>
<dbReference type="InterPro" id="IPR021104">
    <property type="entry name" value="KfrA_DNA-bd_N"/>
</dbReference>
<feature type="coiled-coil region" evidence="1">
    <location>
        <begin position="82"/>
        <end position="255"/>
    </location>
</feature>
<dbReference type="EMBL" id="FQUZ01000009">
    <property type="protein sequence ID" value="SHE92089.1"/>
    <property type="molecule type" value="Genomic_DNA"/>
</dbReference>
<sequence length="316" mass="35581">MGRTSDTRMRTREAAANLVAEGRSPHELTVDLIHAEIRQGSRTTINDELKLWKGEQAKFHALHSGIPPVIVQAMTSLWTLAVKEGEKTFEQQRENIEAERDAAVQQAQTLESALASERDRGAGLEAQWQAQKVVGERLREELLQLQGNLEMAQSRQQTLEQQLVQAQAEARRQLADERAAAEVRLAALQASMVAQEREFRTEMGKATERLEGVRKHVMLQVAEAREETRHAEALLAKTREQAERLQREREDGIGQLATVQGRLEAELAQSGVLERRALVAEQRLEEWLKATNKPARLIRKTPARPSAIQHRSGGRD</sequence>
<dbReference type="AlphaFoldDB" id="A0A1M4XF02"/>
<evidence type="ECO:0000256" key="1">
    <source>
        <dbReference type="SAM" id="Coils"/>
    </source>
</evidence>
<reference evidence="4 5" key="1">
    <citation type="submission" date="2016-11" db="EMBL/GenBank/DDBJ databases">
        <authorList>
            <person name="Jaros S."/>
            <person name="Januszkiewicz K."/>
            <person name="Wedrychowicz H."/>
        </authorList>
    </citation>
    <scope>NUCLEOTIDE SEQUENCE [LARGE SCALE GENOMIC DNA]</scope>
    <source>
        <strain evidence="4 5">DSM 16112</strain>
    </source>
</reference>
<evidence type="ECO:0000313" key="5">
    <source>
        <dbReference type="Proteomes" id="UP000184327"/>
    </source>
</evidence>
<protein>
    <submittedName>
        <fullName evidence="4">Replication region DNA-binding N-term</fullName>
    </submittedName>
</protein>
<feature type="region of interest" description="Disordered" evidence="2">
    <location>
        <begin position="296"/>
        <end position="316"/>
    </location>
</feature>